<dbReference type="EMBL" id="FTMK01000001">
    <property type="protein sequence ID" value="SIP87267.1"/>
    <property type="molecule type" value="Genomic_DNA"/>
</dbReference>
<dbReference type="InterPro" id="IPR011335">
    <property type="entry name" value="Restrct_endonuc-II-like"/>
</dbReference>
<keyword evidence="2" id="KW-0255">Endonuclease</keyword>
<dbReference type="AlphaFoldDB" id="A0A1N6N5B6"/>
<keyword evidence="2" id="KW-0540">Nuclease</keyword>
<reference evidence="2 3" key="1">
    <citation type="submission" date="2017-01" db="EMBL/GenBank/DDBJ databases">
        <authorList>
            <person name="Varghese N."/>
            <person name="Submissions S."/>
        </authorList>
    </citation>
    <scope>NUCLEOTIDE SEQUENCE [LARGE SCALE GENOMIC DNA]</scope>
    <source>
        <strain evidence="2 3">ATCC 700171</strain>
    </source>
</reference>
<evidence type="ECO:0000313" key="2">
    <source>
        <dbReference type="EMBL" id="SIP87267.1"/>
    </source>
</evidence>
<accession>A0A1N6N5B6</accession>
<dbReference type="OrthoDB" id="9812968at2"/>
<evidence type="ECO:0000313" key="3">
    <source>
        <dbReference type="Proteomes" id="UP000323956"/>
    </source>
</evidence>
<proteinExistence type="inferred from homology"/>
<protein>
    <submittedName>
        <fullName evidence="2">Putative endonuclease</fullName>
    </submittedName>
</protein>
<sequence>MKFERISQGTAVPVATGRSQRGAVAYSSGRFAEESVAREYRRRGYEVMAERWRGRGGEIDLILFKDDEYAFVEVKKSQSHDRAAERIGPRQVRRICNAALEYCGRLPAGLLTAMRFDAALVDQFGRVEILENAFGAN</sequence>
<dbReference type="GO" id="GO:0004519">
    <property type="term" value="F:endonuclease activity"/>
    <property type="evidence" value="ECO:0007669"/>
    <property type="project" value="UniProtKB-KW"/>
</dbReference>
<dbReference type="Pfam" id="PF02021">
    <property type="entry name" value="UPF0102"/>
    <property type="match status" value="1"/>
</dbReference>
<gene>
    <name evidence="2" type="ORF">SAMN05421641_101113</name>
</gene>
<organism evidence="2 3">
    <name type="scientific">Paracoccus thiocyanatus</name>
    <dbReference type="NCBI Taxonomy" id="34006"/>
    <lineage>
        <taxon>Bacteria</taxon>
        <taxon>Pseudomonadati</taxon>
        <taxon>Pseudomonadota</taxon>
        <taxon>Alphaproteobacteria</taxon>
        <taxon>Rhodobacterales</taxon>
        <taxon>Paracoccaceae</taxon>
        <taxon>Paracoccus</taxon>
    </lineage>
</organism>
<dbReference type="Gene3D" id="3.40.1350.10">
    <property type="match status" value="1"/>
</dbReference>
<dbReference type="RefSeq" id="WP_149763451.1">
    <property type="nucleotide sequence ID" value="NZ_FTMK01000001.1"/>
</dbReference>
<dbReference type="InterPro" id="IPR003509">
    <property type="entry name" value="UPF0102_YraN-like"/>
</dbReference>
<name>A0A1N6N5B6_9RHOB</name>
<keyword evidence="2" id="KW-0378">Hydrolase</keyword>
<dbReference type="InterPro" id="IPR011856">
    <property type="entry name" value="tRNA_endonuc-like_dom_sf"/>
</dbReference>
<dbReference type="PANTHER" id="PTHR34039">
    <property type="entry name" value="UPF0102 PROTEIN YRAN"/>
    <property type="match status" value="1"/>
</dbReference>
<dbReference type="SUPFAM" id="SSF52980">
    <property type="entry name" value="Restriction endonuclease-like"/>
    <property type="match status" value="1"/>
</dbReference>
<comment type="similarity">
    <text evidence="1">Belongs to the UPF0102 family.</text>
</comment>
<dbReference type="PANTHER" id="PTHR34039:SF1">
    <property type="entry name" value="UPF0102 PROTEIN YRAN"/>
    <property type="match status" value="1"/>
</dbReference>
<dbReference type="GO" id="GO:0003676">
    <property type="term" value="F:nucleic acid binding"/>
    <property type="evidence" value="ECO:0007669"/>
    <property type="project" value="InterPro"/>
</dbReference>
<dbReference type="Proteomes" id="UP000323956">
    <property type="component" value="Unassembled WGS sequence"/>
</dbReference>
<evidence type="ECO:0000256" key="1">
    <source>
        <dbReference type="ARBA" id="ARBA00006738"/>
    </source>
</evidence>